<dbReference type="AlphaFoldDB" id="A0A498CZ12"/>
<dbReference type="InterPro" id="IPR009081">
    <property type="entry name" value="PP-bd_ACP"/>
</dbReference>
<accession>A0A498CZ12</accession>
<keyword evidence="3" id="KW-1185">Reference proteome</keyword>
<comment type="caution">
    <text evidence="2">The sequence shown here is derived from an EMBL/GenBank/DDBJ whole genome shotgun (WGS) entry which is preliminary data.</text>
</comment>
<gene>
    <name evidence="2" type="ORF">D4A47_10145</name>
</gene>
<dbReference type="Proteomes" id="UP000276301">
    <property type="component" value="Unassembled WGS sequence"/>
</dbReference>
<dbReference type="EMBL" id="RCHT01000020">
    <property type="protein sequence ID" value="RLL09602.1"/>
    <property type="molecule type" value="Genomic_DNA"/>
</dbReference>
<dbReference type="SUPFAM" id="SSF47336">
    <property type="entry name" value="ACP-like"/>
    <property type="match status" value="1"/>
</dbReference>
<organism evidence="2 3">
    <name type="scientific">Anaerotruncus massiliensis</name>
    <name type="common">ex Liu et al. 2021</name>
    <dbReference type="NCBI Taxonomy" id="2321404"/>
    <lineage>
        <taxon>Bacteria</taxon>
        <taxon>Bacillati</taxon>
        <taxon>Bacillota</taxon>
        <taxon>Clostridia</taxon>
        <taxon>Eubacteriales</taxon>
        <taxon>Oscillospiraceae</taxon>
        <taxon>Anaerotruncus</taxon>
    </lineage>
</organism>
<dbReference type="InterPro" id="IPR036736">
    <property type="entry name" value="ACP-like_sf"/>
</dbReference>
<protein>
    <submittedName>
        <fullName evidence="2">Acyl carrier protein</fullName>
    </submittedName>
</protein>
<name>A0A498CZ12_9FIRM</name>
<dbReference type="Gene3D" id="1.10.1200.10">
    <property type="entry name" value="ACP-like"/>
    <property type="match status" value="1"/>
</dbReference>
<feature type="domain" description="Carrier" evidence="1">
    <location>
        <begin position="13"/>
        <end position="65"/>
    </location>
</feature>
<evidence type="ECO:0000259" key="1">
    <source>
        <dbReference type="Pfam" id="PF00550"/>
    </source>
</evidence>
<dbReference type="Pfam" id="PF00550">
    <property type="entry name" value="PP-binding"/>
    <property type="match status" value="1"/>
</dbReference>
<proteinExistence type="predicted"/>
<sequence length="79" mass="9073">MTNLEKYDRAFVQALGVKKEELGESLVYRRNENWDSVGHMDLVVRLEEAFDISISSPDVMALNTYERGKEILGKYGVTF</sequence>
<dbReference type="RefSeq" id="WP_101547996.1">
    <property type="nucleotide sequence ID" value="NZ_DBFBJK010000300.1"/>
</dbReference>
<evidence type="ECO:0000313" key="2">
    <source>
        <dbReference type="EMBL" id="RLL09602.1"/>
    </source>
</evidence>
<reference evidence="2 3" key="1">
    <citation type="submission" date="2018-10" db="EMBL/GenBank/DDBJ databases">
        <title>Anaerotruncus faecis sp. nov., isolated from human feces.</title>
        <authorList>
            <person name="Wang Y.-J."/>
        </authorList>
    </citation>
    <scope>NUCLEOTIDE SEQUENCE [LARGE SCALE GENOMIC DNA]</scope>
    <source>
        <strain evidence="2 3">22A2-44</strain>
    </source>
</reference>
<evidence type="ECO:0000313" key="3">
    <source>
        <dbReference type="Proteomes" id="UP000276301"/>
    </source>
</evidence>